<dbReference type="Pfam" id="PF10382">
    <property type="entry name" value="ZGRF1-like_N"/>
    <property type="match status" value="1"/>
</dbReference>
<dbReference type="GeneID" id="70294429"/>
<dbReference type="InterPro" id="IPR052800">
    <property type="entry name" value="DNA_Repair_Helicase_ZGRF1"/>
</dbReference>
<feature type="domain" description="5'-3' DNA helicase ZGRF1-like N-terminal" evidence="2">
    <location>
        <begin position="18"/>
        <end position="98"/>
    </location>
</feature>
<dbReference type="EMBL" id="MU251255">
    <property type="protein sequence ID" value="KAG9254002.1"/>
    <property type="molecule type" value="Genomic_DNA"/>
</dbReference>
<evidence type="ECO:0000313" key="3">
    <source>
        <dbReference type="EMBL" id="KAG9254002.1"/>
    </source>
</evidence>
<feature type="compositionally biased region" description="Polar residues" evidence="1">
    <location>
        <begin position="128"/>
        <end position="140"/>
    </location>
</feature>
<dbReference type="RefSeq" id="XP_046117926.1">
    <property type="nucleotide sequence ID" value="XM_046263526.1"/>
</dbReference>
<proteinExistence type="predicted"/>
<gene>
    <name evidence="3" type="ORF">F5Z01DRAFT_655702</name>
</gene>
<feature type="compositionally biased region" description="Polar residues" evidence="1">
    <location>
        <begin position="413"/>
        <end position="423"/>
    </location>
</feature>
<dbReference type="OrthoDB" id="6513042at2759"/>
<dbReference type="InterPro" id="IPR018838">
    <property type="entry name" value="ZGRF1-like_N"/>
</dbReference>
<feature type="compositionally biased region" description="Basic and acidic residues" evidence="1">
    <location>
        <begin position="170"/>
        <end position="183"/>
    </location>
</feature>
<feature type="compositionally biased region" description="Polar residues" evidence="1">
    <location>
        <begin position="562"/>
        <end position="572"/>
    </location>
</feature>
<dbReference type="GO" id="GO:0006302">
    <property type="term" value="P:double-strand break repair"/>
    <property type="evidence" value="ECO:0007669"/>
    <property type="project" value="TreeGrafter"/>
</dbReference>
<name>A0A9P7ZLP1_9HYPO</name>
<feature type="region of interest" description="Disordered" evidence="1">
    <location>
        <begin position="442"/>
        <end position="650"/>
    </location>
</feature>
<dbReference type="GO" id="GO:0005634">
    <property type="term" value="C:nucleus"/>
    <property type="evidence" value="ECO:0007669"/>
    <property type="project" value="TreeGrafter"/>
</dbReference>
<sequence>MSYPVHRPVAPTTTTSSIVEYICLYTHDLKRKTKRWQDGKLKFHAFNNRIMVYDDRGGNVGDAHLSSYQTLDEGEEINLDRGGAIVQVCKRLGAVEVDLGELVDKRAREVEKRRKEAATKAPAASRAPQQTPGTERSSGANVHFQLLQRPLGEIMQTPGRIGRANIPKESPFEQRLQREREEAPPAAKRRRRSPSPPSKSSHARSLFGTSLTLSARPVSTWSGRRRSLAGKTNNEPVEIEDDEDGIADEARERSRQKEVRKLKDQPSEPPAPISREQGAAKSSKSTEAQPPTKVVDVDGSAEAHGQDLIPKPRRKAPKLTPAIPKPAAEEKEPSKPAVTVKEKHQVAAGRIEDQSAEEQLAKPDPQPRTELRIKSRKRRGLLMLSDYNDNAKPHDHPIDEVKAKTRPSEVRDTNASLKTASKSNEGIEVEGVENIEAAEELPADHHTVDVDAVVDSGDAASHSSNKIREATPDENHGGFEQWLSKAQSAEAEEESDGDQGLSFSHKPIDRDVTVSPVRTPTEPQAGSPLLVQAPDPEPRSPNHKTRNDTSKDWPAKRRNPYSMVSESETDAPTTRKRPQRSKTKVTAEESKAKPSDLPSDDSQTEDDWVGPPPAPLRSKQSRPKEVTRGSTTTTKVRVSRVSKSSKSKELIGFKLPDNLHSIPDALACAATRIGCTSKQTSVPHSFSTAADALAAKDTGKDQPAADSHGDDSIDAADGVSGDDPPKAAGTLRLANPATRGRKAATKNDAVGRPPQVLVPYEPVVAGPPPRLQRAARPPVTKMNTEAVASSTSKTIAGERPGFSKANGGAWSHHATDLLGMERPKGRQRA</sequence>
<feature type="compositionally biased region" description="Basic and acidic residues" evidence="1">
    <location>
        <begin position="327"/>
        <end position="373"/>
    </location>
</feature>
<protein>
    <recommendedName>
        <fullName evidence="2">5'-3' DNA helicase ZGRF1-like N-terminal domain-containing protein</fullName>
    </recommendedName>
</protein>
<dbReference type="PANTHER" id="PTHR28535">
    <property type="entry name" value="ZINC FINGER GRF-TYPE CONTAINING 1"/>
    <property type="match status" value="1"/>
</dbReference>
<feature type="compositionally biased region" description="Basic and acidic residues" evidence="1">
    <location>
        <begin position="466"/>
        <end position="477"/>
    </location>
</feature>
<feature type="compositionally biased region" description="Low complexity" evidence="1">
    <location>
        <begin position="450"/>
        <end position="464"/>
    </location>
</feature>
<dbReference type="GO" id="GO:0035861">
    <property type="term" value="C:site of double-strand break"/>
    <property type="evidence" value="ECO:0007669"/>
    <property type="project" value="TreeGrafter"/>
</dbReference>
<evidence type="ECO:0000313" key="4">
    <source>
        <dbReference type="Proteomes" id="UP000887229"/>
    </source>
</evidence>
<feature type="compositionally biased region" description="Basic and acidic residues" evidence="1">
    <location>
        <begin position="536"/>
        <end position="555"/>
    </location>
</feature>
<feature type="region of interest" description="Disordered" evidence="1">
    <location>
        <begin position="152"/>
        <end position="428"/>
    </location>
</feature>
<feature type="compositionally biased region" description="Basic and acidic residues" evidence="1">
    <location>
        <begin position="585"/>
        <end position="594"/>
    </location>
</feature>
<dbReference type="Proteomes" id="UP000887229">
    <property type="component" value="Unassembled WGS sequence"/>
</dbReference>
<feature type="compositionally biased region" description="Polar residues" evidence="1">
    <location>
        <begin position="280"/>
        <end position="289"/>
    </location>
</feature>
<accession>A0A9P7ZLP1</accession>
<feature type="compositionally biased region" description="Basic residues" evidence="1">
    <location>
        <begin position="574"/>
        <end position="583"/>
    </location>
</feature>
<evidence type="ECO:0000256" key="1">
    <source>
        <dbReference type="SAM" id="MobiDB-lite"/>
    </source>
</evidence>
<feature type="compositionally biased region" description="Basic and acidic residues" evidence="1">
    <location>
        <begin position="248"/>
        <end position="266"/>
    </location>
</feature>
<feature type="compositionally biased region" description="Basic and acidic residues" evidence="1">
    <location>
        <begin position="389"/>
        <end position="412"/>
    </location>
</feature>
<feature type="compositionally biased region" description="Basic and acidic residues" evidence="1">
    <location>
        <begin position="813"/>
        <end position="829"/>
    </location>
</feature>
<feature type="compositionally biased region" description="Acidic residues" evidence="1">
    <location>
        <begin position="237"/>
        <end position="247"/>
    </location>
</feature>
<feature type="compositionally biased region" description="Polar residues" evidence="1">
    <location>
        <begin position="207"/>
        <end position="222"/>
    </location>
</feature>
<dbReference type="PANTHER" id="PTHR28535:SF1">
    <property type="entry name" value="PROTEIN ZGRF1"/>
    <property type="match status" value="1"/>
</dbReference>
<feature type="compositionally biased region" description="Polar residues" evidence="1">
    <location>
        <begin position="781"/>
        <end position="794"/>
    </location>
</feature>
<feature type="compositionally biased region" description="Acidic residues" evidence="1">
    <location>
        <begin position="598"/>
        <end position="608"/>
    </location>
</feature>
<reference evidence="3" key="1">
    <citation type="journal article" date="2021" name="IMA Fungus">
        <title>Genomic characterization of three marine fungi, including Emericellopsis atlantica sp. nov. with signatures of a generalist lifestyle and marine biomass degradation.</title>
        <authorList>
            <person name="Hagestad O.C."/>
            <person name="Hou L."/>
            <person name="Andersen J.H."/>
            <person name="Hansen E.H."/>
            <person name="Altermark B."/>
            <person name="Li C."/>
            <person name="Kuhnert E."/>
            <person name="Cox R.J."/>
            <person name="Crous P.W."/>
            <person name="Spatafora J.W."/>
            <person name="Lail K."/>
            <person name="Amirebrahimi M."/>
            <person name="Lipzen A."/>
            <person name="Pangilinan J."/>
            <person name="Andreopoulos W."/>
            <person name="Hayes R.D."/>
            <person name="Ng V."/>
            <person name="Grigoriev I.V."/>
            <person name="Jackson S.A."/>
            <person name="Sutton T.D.S."/>
            <person name="Dobson A.D.W."/>
            <person name="Rama T."/>
        </authorList>
    </citation>
    <scope>NUCLEOTIDE SEQUENCE</scope>
    <source>
        <strain evidence="3">TS7</strain>
    </source>
</reference>
<feature type="region of interest" description="Disordered" evidence="1">
    <location>
        <begin position="113"/>
        <end position="140"/>
    </location>
</feature>
<comment type="caution">
    <text evidence="3">The sequence shown here is derived from an EMBL/GenBank/DDBJ whole genome shotgun (WGS) entry which is preliminary data.</text>
</comment>
<keyword evidence="4" id="KW-1185">Reference proteome</keyword>
<dbReference type="AlphaFoldDB" id="A0A9P7ZLP1"/>
<feature type="region of interest" description="Disordered" evidence="1">
    <location>
        <begin position="693"/>
        <end position="829"/>
    </location>
</feature>
<evidence type="ECO:0000259" key="2">
    <source>
        <dbReference type="Pfam" id="PF10382"/>
    </source>
</evidence>
<organism evidence="3 4">
    <name type="scientific">Emericellopsis atlantica</name>
    <dbReference type="NCBI Taxonomy" id="2614577"/>
    <lineage>
        <taxon>Eukaryota</taxon>
        <taxon>Fungi</taxon>
        <taxon>Dikarya</taxon>
        <taxon>Ascomycota</taxon>
        <taxon>Pezizomycotina</taxon>
        <taxon>Sordariomycetes</taxon>
        <taxon>Hypocreomycetidae</taxon>
        <taxon>Hypocreales</taxon>
        <taxon>Bionectriaceae</taxon>
        <taxon>Emericellopsis</taxon>
    </lineage>
</organism>